<evidence type="ECO:0008006" key="4">
    <source>
        <dbReference type="Google" id="ProtNLM"/>
    </source>
</evidence>
<proteinExistence type="predicted"/>
<sequence>LAIKGRRAVPKSVPPQPASASRAAPAAASKAPRKQRAVKAARKHLPGGVPLGWAKPRLALPAAPAPPLGRPFAVRAFGRVFRFPPPPRGGAAAAAKRGEPAGAPAAAAPGARGGCPGCGGAAGIVRDIIAGARACGDCGARWWPEPQLAWGAGAGSRDCWDCHNDAAFVPEVGGYLCRACGMFQSDSDDDGGGGGDVEEL</sequence>
<dbReference type="InterPro" id="IPR036280">
    <property type="entry name" value="Multihaem_cyt_sf"/>
</dbReference>
<name>A0ABQ6N152_9STRA</name>
<organism evidence="2 3">
    <name type="scientific">Tetraparma gracilis</name>
    <dbReference type="NCBI Taxonomy" id="2962635"/>
    <lineage>
        <taxon>Eukaryota</taxon>
        <taxon>Sar</taxon>
        <taxon>Stramenopiles</taxon>
        <taxon>Ochrophyta</taxon>
        <taxon>Bolidophyceae</taxon>
        <taxon>Parmales</taxon>
        <taxon>Triparmaceae</taxon>
        <taxon>Tetraparma</taxon>
    </lineage>
</organism>
<evidence type="ECO:0000313" key="2">
    <source>
        <dbReference type="EMBL" id="GMI36914.1"/>
    </source>
</evidence>
<dbReference type="Proteomes" id="UP001165060">
    <property type="component" value="Unassembled WGS sequence"/>
</dbReference>
<dbReference type="EMBL" id="BRYB01003449">
    <property type="protein sequence ID" value="GMI36914.1"/>
    <property type="molecule type" value="Genomic_DNA"/>
</dbReference>
<gene>
    <name evidence="2" type="ORF">TeGR_g12626</name>
</gene>
<keyword evidence="3" id="KW-1185">Reference proteome</keyword>
<evidence type="ECO:0000313" key="3">
    <source>
        <dbReference type="Proteomes" id="UP001165060"/>
    </source>
</evidence>
<dbReference type="SUPFAM" id="SSF48695">
    <property type="entry name" value="Multiheme cytochromes"/>
    <property type="match status" value="1"/>
</dbReference>
<feature type="non-terminal residue" evidence="2">
    <location>
        <position position="1"/>
    </location>
</feature>
<feature type="compositionally biased region" description="Basic residues" evidence="1">
    <location>
        <begin position="31"/>
        <end position="45"/>
    </location>
</feature>
<evidence type="ECO:0000256" key="1">
    <source>
        <dbReference type="SAM" id="MobiDB-lite"/>
    </source>
</evidence>
<protein>
    <recommendedName>
        <fullName evidence="4">GATA-type domain-containing protein</fullName>
    </recommendedName>
</protein>
<comment type="caution">
    <text evidence="2">The sequence shown here is derived from an EMBL/GenBank/DDBJ whole genome shotgun (WGS) entry which is preliminary data.</text>
</comment>
<accession>A0ABQ6N152</accession>
<feature type="region of interest" description="Disordered" evidence="1">
    <location>
        <begin position="1"/>
        <end position="46"/>
    </location>
</feature>
<feature type="compositionally biased region" description="Low complexity" evidence="1">
    <location>
        <begin position="18"/>
        <end position="30"/>
    </location>
</feature>
<reference evidence="2 3" key="1">
    <citation type="journal article" date="2023" name="Commun. Biol.">
        <title>Genome analysis of Parmales, the sister group of diatoms, reveals the evolutionary specialization of diatoms from phago-mixotrophs to photoautotrophs.</title>
        <authorList>
            <person name="Ban H."/>
            <person name="Sato S."/>
            <person name="Yoshikawa S."/>
            <person name="Yamada K."/>
            <person name="Nakamura Y."/>
            <person name="Ichinomiya M."/>
            <person name="Sato N."/>
            <person name="Blanc-Mathieu R."/>
            <person name="Endo H."/>
            <person name="Kuwata A."/>
            <person name="Ogata H."/>
        </authorList>
    </citation>
    <scope>NUCLEOTIDE SEQUENCE [LARGE SCALE GENOMIC DNA]</scope>
</reference>